<dbReference type="SMR" id="A0A0H3C9C7"/>
<dbReference type="HOGENOM" id="CLU_543693_0_0_5"/>
<dbReference type="CDD" id="cd06558">
    <property type="entry name" value="crotonase-like"/>
    <property type="match status" value="1"/>
</dbReference>
<dbReference type="InterPro" id="IPR008927">
    <property type="entry name" value="6-PGluconate_DH-like_C_sf"/>
</dbReference>
<dbReference type="OrthoDB" id="7192590at2"/>
<dbReference type="InterPro" id="IPR001753">
    <property type="entry name" value="Enoyl-CoA_hydra/iso"/>
</dbReference>
<dbReference type="SUPFAM" id="SSF52096">
    <property type="entry name" value="ClpP/crotonase"/>
    <property type="match status" value="1"/>
</dbReference>
<evidence type="ECO:0000256" key="5">
    <source>
        <dbReference type="ARBA" id="ARBA00023239"/>
    </source>
</evidence>
<name>A0A0H3C9C7_CAUVN</name>
<keyword evidence="9" id="KW-1185">Reference proteome</keyword>
<sequence>MGTGTTRRSTRDVLTGQSIRTVSAPRRGVAQLKLDCPPPCSWDAAHASAFIEQIAAFGDDPEVCAIVLHGRRLFNDVLAAKTAPDDSRSAVYAAVASSTKPIVAALSGPVTGSGLELALACGARVALPNVTISNLARSEGHLPAAETLIRLARLVEVERAADLAVFNAVWDSKAAVEQGLIDLVAARDLLQVAEKLAAGCKEERRVALTAEPEVVAAKIYGLRAKVRREAPQQTAPMMLLRAMELAWQTPARRARAEIDRLDETFAASPEAQALTYAERGQAALARAAVPAELAHELAWPLLREAIHLLDEGATPGQIDRELQKFGFRVAPFLRSDREGLEAVFRRQSGPANGEDWITYSPTLDLMADEGRTGGADAPGWYRHGSDGRYTFEPEVDRLLQASATFQRCARAPIDDEVVVERCLTAAINGTAHVLEAHPDLSPSLVDAIWTQTLGFPKWRGGPLYMARTGACDPLASLERWIKVRNTAGVAAPLLRRIIANA</sequence>
<keyword evidence="6" id="KW-0511">Multifunctional enzyme</keyword>
<dbReference type="PATRIC" id="fig|565050.3.peg.1850"/>
<evidence type="ECO:0000256" key="4">
    <source>
        <dbReference type="ARBA" id="ARBA00023235"/>
    </source>
</evidence>
<keyword evidence="2" id="KW-0443">Lipid metabolism</keyword>
<dbReference type="Gene3D" id="3.90.226.10">
    <property type="entry name" value="2-enoyl-CoA Hydratase, Chain A, domain 1"/>
    <property type="match status" value="1"/>
</dbReference>
<accession>A0A0H3C9C7</accession>
<dbReference type="SUPFAM" id="SSF48179">
    <property type="entry name" value="6-phosphogluconate dehydrogenase C-terminal domain-like"/>
    <property type="match status" value="2"/>
</dbReference>
<evidence type="ECO:0000313" key="9">
    <source>
        <dbReference type="Proteomes" id="UP000001364"/>
    </source>
</evidence>
<evidence type="ECO:0000313" key="8">
    <source>
        <dbReference type="EMBL" id="ACL95355.1"/>
    </source>
</evidence>
<dbReference type="InterPro" id="IPR006108">
    <property type="entry name" value="3HC_DH_C"/>
</dbReference>
<gene>
    <name evidence="8" type="ordered locus">CCNA_01890</name>
</gene>
<evidence type="ECO:0000256" key="2">
    <source>
        <dbReference type="ARBA" id="ARBA00022963"/>
    </source>
</evidence>
<reference evidence="8 9" key="1">
    <citation type="journal article" date="2010" name="J. Bacteriol.">
        <title>The genetic basis of laboratory adaptation in Caulobacter crescentus.</title>
        <authorList>
            <person name="Marks M.E."/>
            <person name="Castro-Rojas C.M."/>
            <person name="Teiling C."/>
            <person name="Du L."/>
            <person name="Kapatral V."/>
            <person name="Walunas T.L."/>
            <person name="Crosson S."/>
        </authorList>
    </citation>
    <scope>NUCLEOTIDE SEQUENCE [LARGE SCALE GENOMIC DNA]</scope>
    <source>
        <strain evidence="9">NA1000 / CB15N</strain>
    </source>
</reference>
<dbReference type="Gene3D" id="1.10.1040.50">
    <property type="match status" value="1"/>
</dbReference>
<keyword evidence="4" id="KW-0413">Isomerase</keyword>
<keyword evidence="2" id="KW-0442">Lipid degradation</keyword>
<dbReference type="GO" id="GO:0016042">
    <property type="term" value="P:lipid catabolic process"/>
    <property type="evidence" value="ECO:0007669"/>
    <property type="project" value="UniProtKB-KW"/>
</dbReference>
<dbReference type="RefSeq" id="WP_010919680.1">
    <property type="nucleotide sequence ID" value="NC_011916.1"/>
</dbReference>
<dbReference type="GO" id="GO:0004300">
    <property type="term" value="F:enoyl-CoA hydratase activity"/>
    <property type="evidence" value="ECO:0007669"/>
    <property type="project" value="UniProtKB-ARBA"/>
</dbReference>
<dbReference type="GO" id="GO:0016853">
    <property type="term" value="F:isomerase activity"/>
    <property type="evidence" value="ECO:0007669"/>
    <property type="project" value="UniProtKB-KW"/>
</dbReference>
<dbReference type="Pfam" id="PF00725">
    <property type="entry name" value="3HCDH"/>
    <property type="match status" value="1"/>
</dbReference>
<dbReference type="InterPro" id="IPR029045">
    <property type="entry name" value="ClpP/crotonase-like_dom_sf"/>
</dbReference>
<dbReference type="GO" id="GO:0016616">
    <property type="term" value="F:oxidoreductase activity, acting on the CH-OH group of donors, NAD or NADP as acceptor"/>
    <property type="evidence" value="ECO:0007669"/>
    <property type="project" value="InterPro"/>
</dbReference>
<dbReference type="EMBL" id="CP001340">
    <property type="protein sequence ID" value="ACL95355.1"/>
    <property type="molecule type" value="Genomic_DNA"/>
</dbReference>
<dbReference type="Proteomes" id="UP000001364">
    <property type="component" value="Chromosome"/>
</dbReference>
<protein>
    <submittedName>
        <fullName evidence="8">Enoyl-CoA hydratase/isomerase family protein</fullName>
    </submittedName>
</protein>
<dbReference type="KEGG" id="ccs:CCNA_01890"/>
<proteinExistence type="predicted"/>
<evidence type="ECO:0000259" key="7">
    <source>
        <dbReference type="Pfam" id="PF00725"/>
    </source>
</evidence>
<comment type="subcellular location">
    <subcellularLocation>
        <location evidence="1">Peroxisome</location>
    </subcellularLocation>
</comment>
<keyword evidence="3" id="KW-0576">Peroxisome</keyword>
<feature type="domain" description="3-hydroxyacyl-CoA dehydrogenase C-terminal" evidence="7">
    <location>
        <begin position="298"/>
        <end position="382"/>
    </location>
</feature>
<dbReference type="Pfam" id="PF00378">
    <property type="entry name" value="ECH_1"/>
    <property type="match status" value="1"/>
</dbReference>
<dbReference type="GO" id="GO:0006631">
    <property type="term" value="P:fatty acid metabolic process"/>
    <property type="evidence" value="ECO:0007669"/>
    <property type="project" value="InterPro"/>
</dbReference>
<dbReference type="GeneID" id="7331438"/>
<evidence type="ECO:0000256" key="3">
    <source>
        <dbReference type="ARBA" id="ARBA00023140"/>
    </source>
</evidence>
<dbReference type="PANTHER" id="PTHR23309">
    <property type="entry name" value="3-HYDROXYACYL-COA DEHYROGENASE"/>
    <property type="match status" value="1"/>
</dbReference>
<organism evidence="8 9">
    <name type="scientific">Caulobacter vibrioides (strain NA1000 / CB15N)</name>
    <name type="common">Caulobacter crescentus</name>
    <dbReference type="NCBI Taxonomy" id="565050"/>
    <lineage>
        <taxon>Bacteria</taxon>
        <taxon>Pseudomonadati</taxon>
        <taxon>Pseudomonadota</taxon>
        <taxon>Alphaproteobacteria</taxon>
        <taxon>Caulobacterales</taxon>
        <taxon>Caulobacteraceae</taxon>
        <taxon>Caulobacter</taxon>
    </lineage>
</organism>
<evidence type="ECO:0000256" key="1">
    <source>
        <dbReference type="ARBA" id="ARBA00004275"/>
    </source>
</evidence>
<keyword evidence="5" id="KW-0456">Lyase</keyword>
<dbReference type="AlphaFoldDB" id="A0A0H3C9C7"/>
<dbReference type="RefSeq" id="YP_002517263.1">
    <property type="nucleotide sequence ID" value="NC_011916.1"/>
</dbReference>
<evidence type="ECO:0000256" key="6">
    <source>
        <dbReference type="ARBA" id="ARBA00023268"/>
    </source>
</evidence>